<dbReference type="PANTHER" id="PTHR45909">
    <property type="entry name" value="ADP-RIBOSYLATION FACTOR-RELATED PROTEIN 1"/>
    <property type="match status" value="1"/>
</dbReference>
<dbReference type="SMART" id="SM00178">
    <property type="entry name" value="SAR"/>
    <property type="match status" value="1"/>
</dbReference>
<evidence type="ECO:0000313" key="4">
    <source>
        <dbReference type="Proteomes" id="UP001208689"/>
    </source>
</evidence>
<dbReference type="PRINTS" id="PR00328">
    <property type="entry name" value="SAR1GTPBP"/>
</dbReference>
<evidence type="ECO:0000256" key="1">
    <source>
        <dbReference type="ARBA" id="ARBA00022741"/>
    </source>
</evidence>
<sequence>MAGPWILNAVPSNINDSDKNIVIKLFDLNLDAPFFEVKHEEALYLNFKFSIPSGIARTGYELLLISVILTEEHTIFNWRKELQNLSEQIKNIPHILEIFSHKNKTSPIIQMKISKIDRFLRQAINKFEEFEGDHPYGQLLFLGIEAVGKSSIIELLRYGTFSPKIRPTLGTQILRAAIEHFQFQIYDVGGQKAIRQTWFKDCHKPDAIIYVVDVSSSETRDFEFKEEFERVIQQYFPTPASFESNHIPILILLNKSDLVEKEKSESLIKKFSQLFNVNQLPMPHSMSLVSVKENIGVLSAFQWLISKKLME</sequence>
<dbReference type="PROSITE" id="PS51419">
    <property type="entry name" value="RAB"/>
    <property type="match status" value="1"/>
</dbReference>
<dbReference type="InterPro" id="IPR024156">
    <property type="entry name" value="Small_GTPase_ARF"/>
</dbReference>
<accession>A0ABY6HRQ2</accession>
<dbReference type="EMBL" id="CP104013">
    <property type="protein sequence ID" value="UYP46193.1"/>
    <property type="molecule type" value="Genomic_DNA"/>
</dbReference>
<evidence type="ECO:0000313" key="3">
    <source>
        <dbReference type="EMBL" id="UYP46193.1"/>
    </source>
</evidence>
<name>A0ABY6HRQ2_9ARCH</name>
<dbReference type="PROSITE" id="PS51417">
    <property type="entry name" value="ARF"/>
    <property type="match status" value="1"/>
</dbReference>
<keyword evidence="4" id="KW-1185">Reference proteome</keyword>
<dbReference type="InterPro" id="IPR027417">
    <property type="entry name" value="P-loop_NTPase"/>
</dbReference>
<protein>
    <recommendedName>
        <fullName evidence="5">GTP-binding protein</fullName>
    </recommendedName>
</protein>
<dbReference type="Proteomes" id="UP001208689">
    <property type="component" value="Chromosome"/>
</dbReference>
<evidence type="ECO:0000256" key="2">
    <source>
        <dbReference type="ARBA" id="ARBA00023134"/>
    </source>
</evidence>
<dbReference type="SMART" id="SM00175">
    <property type="entry name" value="RAB"/>
    <property type="match status" value="1"/>
</dbReference>
<keyword evidence="1" id="KW-0547">Nucleotide-binding</keyword>
<keyword evidence="2" id="KW-0342">GTP-binding</keyword>
<dbReference type="InterPro" id="IPR006689">
    <property type="entry name" value="Small_GTPase_ARF/SAR"/>
</dbReference>
<evidence type="ECO:0008006" key="5">
    <source>
        <dbReference type="Google" id="ProtNLM"/>
    </source>
</evidence>
<organism evidence="3 4">
    <name type="scientific">Candidatus Lokiarchaeum ossiferum</name>
    <dbReference type="NCBI Taxonomy" id="2951803"/>
    <lineage>
        <taxon>Archaea</taxon>
        <taxon>Promethearchaeati</taxon>
        <taxon>Promethearchaeota</taxon>
        <taxon>Promethearchaeia</taxon>
        <taxon>Promethearchaeales</taxon>
        <taxon>Promethearchaeaceae</taxon>
        <taxon>Candidatus Lokiarchaeum</taxon>
    </lineage>
</organism>
<dbReference type="Gene3D" id="3.40.50.300">
    <property type="entry name" value="P-loop containing nucleotide triphosphate hydrolases"/>
    <property type="match status" value="1"/>
</dbReference>
<dbReference type="PANTHER" id="PTHR45909:SF1">
    <property type="entry name" value="ADP-RIBOSYLATION FACTOR-RELATED PROTEIN 1"/>
    <property type="match status" value="1"/>
</dbReference>
<gene>
    <name evidence="3" type="ORF">NEF87_002478</name>
</gene>
<dbReference type="SUPFAM" id="SSF52540">
    <property type="entry name" value="P-loop containing nucleoside triphosphate hydrolases"/>
    <property type="match status" value="1"/>
</dbReference>
<dbReference type="Pfam" id="PF00025">
    <property type="entry name" value="Arf"/>
    <property type="match status" value="1"/>
</dbReference>
<proteinExistence type="predicted"/>
<dbReference type="SMART" id="SM00177">
    <property type="entry name" value="ARF"/>
    <property type="match status" value="1"/>
</dbReference>
<reference evidence="3" key="1">
    <citation type="submission" date="2022-09" db="EMBL/GenBank/DDBJ databases">
        <title>Actin cytoskeleton and complex cell architecture in an #Asgard archaeon.</title>
        <authorList>
            <person name="Ponce Toledo R.I."/>
            <person name="Schleper C."/>
            <person name="Rodrigues Oliveira T."/>
            <person name="Wollweber F."/>
            <person name="Xu J."/>
            <person name="Rittmann S."/>
            <person name="Klingl A."/>
            <person name="Pilhofer M."/>
        </authorList>
    </citation>
    <scope>NUCLEOTIDE SEQUENCE</scope>
    <source>
        <strain evidence="3">B-35</strain>
    </source>
</reference>